<dbReference type="AlphaFoldDB" id="A0A246JEE6"/>
<dbReference type="InterPro" id="IPR050261">
    <property type="entry name" value="FrsA_esterase"/>
</dbReference>
<protein>
    <recommendedName>
        <fullName evidence="2">Serine aminopeptidase S33 domain-containing protein</fullName>
    </recommendedName>
</protein>
<evidence type="ECO:0000313" key="4">
    <source>
        <dbReference type="Proteomes" id="UP000197468"/>
    </source>
</evidence>
<proteinExistence type="predicted"/>
<comment type="caution">
    <text evidence="3">The sequence shown here is derived from an EMBL/GenBank/DDBJ whole genome shotgun (WGS) entry which is preliminary data.</text>
</comment>
<dbReference type="PANTHER" id="PTHR22946:SF9">
    <property type="entry name" value="POLYKETIDE TRANSFERASE AF380"/>
    <property type="match status" value="1"/>
</dbReference>
<evidence type="ECO:0000259" key="2">
    <source>
        <dbReference type="Pfam" id="PF12146"/>
    </source>
</evidence>
<dbReference type="InterPro" id="IPR022742">
    <property type="entry name" value="Hydrolase_4"/>
</dbReference>
<dbReference type="Pfam" id="PF12146">
    <property type="entry name" value="Hydrolase_4"/>
    <property type="match status" value="1"/>
</dbReference>
<evidence type="ECO:0000256" key="1">
    <source>
        <dbReference type="ARBA" id="ARBA00022801"/>
    </source>
</evidence>
<dbReference type="EMBL" id="NIOF01000004">
    <property type="protein sequence ID" value="OWQ90954.1"/>
    <property type="molecule type" value="Genomic_DNA"/>
</dbReference>
<dbReference type="RefSeq" id="WP_088385160.1">
    <property type="nucleotide sequence ID" value="NZ_NIOF01000004.1"/>
</dbReference>
<dbReference type="SUPFAM" id="SSF53474">
    <property type="entry name" value="alpha/beta-Hydrolases"/>
    <property type="match status" value="1"/>
</dbReference>
<keyword evidence="4" id="KW-1185">Reference proteome</keyword>
<dbReference type="OrthoDB" id="9805123at2"/>
<dbReference type="InterPro" id="IPR029058">
    <property type="entry name" value="AB_hydrolase_fold"/>
</dbReference>
<dbReference type="GO" id="GO:0052689">
    <property type="term" value="F:carboxylic ester hydrolase activity"/>
    <property type="evidence" value="ECO:0007669"/>
    <property type="project" value="UniProtKB-ARBA"/>
</dbReference>
<dbReference type="Gene3D" id="1.10.10.800">
    <property type="match status" value="1"/>
</dbReference>
<reference evidence="3 4" key="1">
    <citation type="journal article" date="2008" name="Int. J. Syst. Evol. Microbiol.">
        <title>Description of Roseateles aquatilis sp. nov. and Roseateles terrae sp. nov., in the class Betaproteobacteria, and emended description of the genus Roseateles.</title>
        <authorList>
            <person name="Gomila M."/>
            <person name="Bowien B."/>
            <person name="Falsen E."/>
            <person name="Moore E.R."/>
            <person name="Lalucat J."/>
        </authorList>
    </citation>
    <scope>NUCLEOTIDE SEQUENCE [LARGE SCALE GENOMIC DNA]</scope>
    <source>
        <strain evidence="3 4">CCUG 48205</strain>
    </source>
</reference>
<name>A0A246JEE6_9BURK</name>
<dbReference type="Gene3D" id="3.40.50.1820">
    <property type="entry name" value="alpha/beta hydrolase"/>
    <property type="match status" value="1"/>
</dbReference>
<gene>
    <name evidence="3" type="ORF">CDN99_12425</name>
</gene>
<feature type="domain" description="Serine aminopeptidase S33" evidence="2">
    <location>
        <begin position="34"/>
        <end position="265"/>
    </location>
</feature>
<dbReference type="Proteomes" id="UP000197468">
    <property type="component" value="Unassembled WGS sequence"/>
</dbReference>
<sequence>MSQTNRIDESFYVRGVKCAAWLYLPANHSQGPVPAVVIGHGLGGVREWRLDNFAQAFRAAGYACLVFDYRGFGESDGAPRQVVEPEMLLEDWRAAIVYARARPEIDPDRIVLFGTSFSGGHVTRLGAEDQRLAAIMAQGPFMDGPASLRMADPIRLLRLMVSAIRDLAGERLGKQPYLVDIGGAPCSNALVRADEADFASMIPEGVQSETRVAARIALKIMRYRPGQSTPQIGCPALYVLCEYDKLIPVKNSLKHARRAPHGEVHVVPYGHFDIYSGAPFRDVLNKELAFLARAVPIGASSQVGSQR</sequence>
<dbReference type="PANTHER" id="PTHR22946">
    <property type="entry name" value="DIENELACTONE HYDROLASE DOMAIN-CONTAINING PROTEIN-RELATED"/>
    <property type="match status" value="1"/>
</dbReference>
<organism evidence="3 4">
    <name type="scientific">Roseateles aquatilis</name>
    <dbReference type="NCBI Taxonomy" id="431061"/>
    <lineage>
        <taxon>Bacteria</taxon>
        <taxon>Pseudomonadati</taxon>
        <taxon>Pseudomonadota</taxon>
        <taxon>Betaproteobacteria</taxon>
        <taxon>Burkholderiales</taxon>
        <taxon>Sphaerotilaceae</taxon>
        <taxon>Roseateles</taxon>
    </lineage>
</organism>
<accession>A0A246JEE6</accession>
<keyword evidence="1" id="KW-0378">Hydrolase</keyword>
<evidence type="ECO:0000313" key="3">
    <source>
        <dbReference type="EMBL" id="OWQ90954.1"/>
    </source>
</evidence>